<dbReference type="FunFam" id="1.20.120.140:FF:000002">
    <property type="entry name" value="Signal recognition particle receptor FtsY"/>
    <property type="match status" value="1"/>
</dbReference>
<dbReference type="Pfam" id="PF00448">
    <property type="entry name" value="SRP54"/>
    <property type="match status" value="1"/>
</dbReference>
<evidence type="ECO:0000256" key="6">
    <source>
        <dbReference type="ARBA" id="ARBA00023136"/>
    </source>
</evidence>
<keyword evidence="1 9" id="KW-1003">Cell membrane</keyword>
<evidence type="ECO:0000256" key="5">
    <source>
        <dbReference type="ARBA" id="ARBA00023134"/>
    </source>
</evidence>
<dbReference type="PANTHER" id="PTHR43134:SF1">
    <property type="entry name" value="SIGNAL RECOGNITION PARTICLE RECEPTOR SUBUNIT ALPHA"/>
    <property type="match status" value="1"/>
</dbReference>
<organism evidence="12">
    <name type="scientific">Streptococcus pneumoniae</name>
    <dbReference type="NCBI Taxonomy" id="1313"/>
    <lineage>
        <taxon>Bacteria</taxon>
        <taxon>Bacillati</taxon>
        <taxon>Bacillota</taxon>
        <taxon>Bacilli</taxon>
        <taxon>Lactobacillales</taxon>
        <taxon>Streptococcaceae</taxon>
        <taxon>Streptococcus</taxon>
    </lineage>
</organism>
<keyword evidence="6 9" id="KW-0472">Membrane</keyword>
<feature type="binding site" evidence="9">
    <location>
        <begin position="232"/>
        <end position="239"/>
    </location>
    <ligand>
        <name>GTP</name>
        <dbReference type="ChEBI" id="CHEBI:37565"/>
    </ligand>
</feature>
<evidence type="ECO:0000256" key="10">
    <source>
        <dbReference type="SAM" id="MobiDB-lite"/>
    </source>
</evidence>
<dbReference type="EMBL" id="CAATHU010000004">
    <property type="protein sequence ID" value="VNQ20671.1"/>
    <property type="molecule type" value="Genomic_DNA"/>
</dbReference>
<dbReference type="SMART" id="SM00963">
    <property type="entry name" value="SRP54_N"/>
    <property type="match status" value="1"/>
</dbReference>
<evidence type="ECO:0000259" key="11">
    <source>
        <dbReference type="PROSITE" id="PS00300"/>
    </source>
</evidence>
<evidence type="ECO:0000256" key="3">
    <source>
        <dbReference type="ARBA" id="ARBA00022741"/>
    </source>
</evidence>
<dbReference type="EC" id="3.6.5.4" evidence="9"/>
<dbReference type="InterPro" id="IPR036225">
    <property type="entry name" value="SRP/SRP_N"/>
</dbReference>
<evidence type="ECO:0000256" key="8">
    <source>
        <dbReference type="ARBA" id="ARBA00048027"/>
    </source>
</evidence>
<dbReference type="PANTHER" id="PTHR43134">
    <property type="entry name" value="SIGNAL RECOGNITION PARTICLE RECEPTOR SUBUNIT ALPHA"/>
    <property type="match status" value="1"/>
</dbReference>
<dbReference type="GO" id="GO:0003924">
    <property type="term" value="F:GTPase activity"/>
    <property type="evidence" value="ECO:0007669"/>
    <property type="project" value="UniProtKB-UniRule"/>
</dbReference>
<dbReference type="SMART" id="SM00962">
    <property type="entry name" value="SRP54"/>
    <property type="match status" value="1"/>
</dbReference>
<keyword evidence="5 9" id="KW-0342">GTP-binding</keyword>
<dbReference type="InterPro" id="IPR004390">
    <property type="entry name" value="SR_rcpt_FtsY"/>
</dbReference>
<keyword evidence="12" id="KW-0131">Cell cycle</keyword>
<keyword evidence="2 9" id="KW-0963">Cytoplasm</keyword>
<name>A0A4J2AQE3_STREE</name>
<keyword evidence="3 9" id="KW-0547">Nucleotide-binding</keyword>
<keyword evidence="12" id="KW-0132">Cell division</keyword>
<proteinExistence type="inferred from homology"/>
<comment type="similarity">
    <text evidence="9">Belongs to the GTP-binding SRP family. FtsY subfamily.</text>
</comment>
<dbReference type="GO" id="GO:0051301">
    <property type="term" value="P:cell division"/>
    <property type="evidence" value="ECO:0007669"/>
    <property type="project" value="UniProtKB-KW"/>
</dbReference>
<evidence type="ECO:0000256" key="7">
    <source>
        <dbReference type="ARBA" id="ARBA00023170"/>
    </source>
</evidence>
<evidence type="ECO:0000313" key="12">
    <source>
        <dbReference type="EMBL" id="VNQ20671.1"/>
    </source>
</evidence>
<comment type="subcellular location">
    <subcellularLocation>
        <location evidence="9">Cell membrane</location>
        <topology evidence="9">Peripheral membrane protein</topology>
        <orientation evidence="9">Cytoplasmic side</orientation>
    </subcellularLocation>
    <subcellularLocation>
        <location evidence="9">Cytoplasm</location>
    </subcellularLocation>
</comment>
<comment type="function">
    <text evidence="9">Involved in targeting and insertion of nascent membrane proteins into the cytoplasmic membrane. Acts as a receptor for the complex formed by the signal recognition particle (SRP) and the ribosome-nascent chain (RNC).</text>
</comment>
<accession>A0A4J2AQE3</accession>
<protein>
    <recommendedName>
        <fullName evidence="9">Signal recognition particle receptor FtsY</fullName>
        <shortName evidence="9">SRP receptor</shortName>
        <ecNumber evidence="9">3.6.5.4</ecNumber>
    </recommendedName>
</protein>
<dbReference type="InterPro" id="IPR027417">
    <property type="entry name" value="P-loop_NTPase"/>
</dbReference>
<dbReference type="Pfam" id="PF02881">
    <property type="entry name" value="SRP54_N"/>
    <property type="match status" value="1"/>
</dbReference>
<dbReference type="NCBIfam" id="TIGR00064">
    <property type="entry name" value="ftsY"/>
    <property type="match status" value="1"/>
</dbReference>
<reference evidence="12" key="1">
    <citation type="submission" date="2019-04" db="EMBL/GenBank/DDBJ databases">
        <authorList>
            <consortium name="Pathogen Informatics"/>
        </authorList>
    </citation>
    <scope>NUCLEOTIDE SEQUENCE</scope>
    <source>
        <strain evidence="12">GPSC176</strain>
    </source>
</reference>
<feature type="binding site" evidence="9">
    <location>
        <begin position="378"/>
        <end position="381"/>
    </location>
    <ligand>
        <name>GTP</name>
        <dbReference type="ChEBI" id="CHEBI:37565"/>
    </ligand>
</feature>
<feature type="binding site" evidence="9">
    <location>
        <begin position="314"/>
        <end position="318"/>
    </location>
    <ligand>
        <name>GTP</name>
        <dbReference type="ChEBI" id="CHEBI:37565"/>
    </ligand>
</feature>
<dbReference type="CDD" id="cd17874">
    <property type="entry name" value="FtsY"/>
    <property type="match status" value="1"/>
</dbReference>
<dbReference type="SUPFAM" id="SSF52540">
    <property type="entry name" value="P-loop containing nucleoside triphosphate hydrolases"/>
    <property type="match status" value="1"/>
</dbReference>
<keyword evidence="7 9" id="KW-0675">Receptor</keyword>
<dbReference type="HAMAP" id="MF_00920">
    <property type="entry name" value="FtsY"/>
    <property type="match status" value="1"/>
</dbReference>
<dbReference type="GO" id="GO:0005047">
    <property type="term" value="F:signal recognition particle binding"/>
    <property type="evidence" value="ECO:0007669"/>
    <property type="project" value="TreeGrafter"/>
</dbReference>
<dbReference type="AlphaFoldDB" id="A0A4J2AQE3"/>
<comment type="catalytic activity">
    <reaction evidence="8 9">
        <text>GTP + H2O = GDP + phosphate + H(+)</text>
        <dbReference type="Rhea" id="RHEA:19669"/>
        <dbReference type="ChEBI" id="CHEBI:15377"/>
        <dbReference type="ChEBI" id="CHEBI:15378"/>
        <dbReference type="ChEBI" id="CHEBI:37565"/>
        <dbReference type="ChEBI" id="CHEBI:43474"/>
        <dbReference type="ChEBI" id="CHEBI:58189"/>
        <dbReference type="EC" id="3.6.5.4"/>
    </reaction>
</comment>
<dbReference type="GO" id="GO:0005886">
    <property type="term" value="C:plasma membrane"/>
    <property type="evidence" value="ECO:0007669"/>
    <property type="project" value="UniProtKB-SubCell"/>
</dbReference>
<feature type="domain" description="SRP54-type proteins GTP-binding" evidence="11">
    <location>
        <begin position="399"/>
        <end position="412"/>
    </location>
</feature>
<evidence type="ECO:0000256" key="9">
    <source>
        <dbReference type="HAMAP-Rule" id="MF_00920"/>
    </source>
</evidence>
<evidence type="ECO:0000256" key="1">
    <source>
        <dbReference type="ARBA" id="ARBA00022475"/>
    </source>
</evidence>
<dbReference type="GO" id="GO:0005737">
    <property type="term" value="C:cytoplasm"/>
    <property type="evidence" value="ECO:0007669"/>
    <property type="project" value="UniProtKB-SubCell"/>
</dbReference>
<dbReference type="GO" id="GO:0006614">
    <property type="term" value="P:SRP-dependent cotranslational protein targeting to membrane"/>
    <property type="evidence" value="ECO:0007669"/>
    <property type="project" value="InterPro"/>
</dbReference>
<evidence type="ECO:0000256" key="4">
    <source>
        <dbReference type="ARBA" id="ARBA00022801"/>
    </source>
</evidence>
<dbReference type="InterPro" id="IPR013822">
    <property type="entry name" value="Signal_recog_particl_SRP54_hlx"/>
</dbReference>
<sequence length="429" mass="47896">MGLFDRLFGKKEEPKIEEVVKEALENLDLSEDVDPTFTEVEEVSQEEAEMEIVEQAVFQEEEIQDTVEESLDLEPVVEVSQKEVEEFPNSQEVTEEEKLEHEGTVEENNSEVLEPEAPQTEETVQEKYDRSLKKTRTGFGARLNAFFANFRSVDEEFFEELEELLIMSDVGVQVASNLTEELRYEAKLENAKKPDALRRVIIEKLVELYEKDGSYDESIHFQDNLTVMLFVGVNGVGKTTSIGKLAHRYKQAGKKVMLVAADTFRAGAVAQLAEWGRRVDVPVVTGPEKADPASVVFDGMERAVAEGIDILMIDTAGRLQNKDNLMAELEKIGRIIKRVVPEAPHETFLALDASTGQNALVQAKEFSKITPLTGIVLTKIDGTARGGVVLAIREELNIPVKLIGFGEKIDDIGEFNSENFMKGLLEGLI</sequence>
<dbReference type="Gene3D" id="1.20.120.140">
    <property type="entry name" value="Signal recognition particle SRP54, nucleotide-binding domain"/>
    <property type="match status" value="1"/>
</dbReference>
<gene>
    <name evidence="9 12" type="primary">ftsY</name>
    <name evidence="12" type="ORF">SAMEA2341614_00666</name>
</gene>
<feature type="region of interest" description="Disordered" evidence="10">
    <location>
        <begin position="82"/>
        <end position="124"/>
    </location>
</feature>
<keyword evidence="4 9" id="KW-0378">Hydrolase</keyword>
<dbReference type="InterPro" id="IPR042101">
    <property type="entry name" value="SRP54_N_sf"/>
</dbReference>
<dbReference type="FunFam" id="3.40.50.300:FF:000053">
    <property type="entry name" value="Signal recognition particle receptor FtsY"/>
    <property type="match status" value="1"/>
</dbReference>
<dbReference type="GO" id="GO:0005525">
    <property type="term" value="F:GTP binding"/>
    <property type="evidence" value="ECO:0007669"/>
    <property type="project" value="UniProtKB-UniRule"/>
</dbReference>
<dbReference type="SMART" id="SM00382">
    <property type="entry name" value="AAA"/>
    <property type="match status" value="1"/>
</dbReference>
<dbReference type="InterPro" id="IPR000897">
    <property type="entry name" value="SRP54_GTPase_dom"/>
</dbReference>
<comment type="subunit">
    <text evidence="9">Part of the signal recognition particle protein translocation system, which is composed of SRP and FtsY.</text>
</comment>
<dbReference type="PROSITE" id="PS00300">
    <property type="entry name" value="SRP54"/>
    <property type="match status" value="1"/>
</dbReference>
<dbReference type="Gene3D" id="3.40.50.300">
    <property type="entry name" value="P-loop containing nucleotide triphosphate hydrolases"/>
    <property type="match status" value="1"/>
</dbReference>
<dbReference type="SUPFAM" id="SSF47364">
    <property type="entry name" value="Domain of the SRP/SRP receptor G-proteins"/>
    <property type="match status" value="1"/>
</dbReference>
<evidence type="ECO:0000256" key="2">
    <source>
        <dbReference type="ARBA" id="ARBA00022490"/>
    </source>
</evidence>
<dbReference type="InterPro" id="IPR003593">
    <property type="entry name" value="AAA+_ATPase"/>
</dbReference>